<sequence length="85" mass="8802">MNHGQEDHGGGGCCGGGSHGHGHHGVVAGPGEELVTCAVRGTAQVKSQAEARGLTRDFEGERYYFCCGHCAELFDADPHAYTTAA</sequence>
<keyword evidence="3" id="KW-1185">Reference proteome</keyword>
<dbReference type="Gene3D" id="1.10.620.20">
    <property type="entry name" value="Ribonucleotide Reductase, subunit A"/>
    <property type="match status" value="1"/>
</dbReference>
<dbReference type="Pfam" id="PF04945">
    <property type="entry name" value="YHS"/>
    <property type="match status" value="1"/>
</dbReference>
<dbReference type="SUPFAM" id="SSF47240">
    <property type="entry name" value="Ferritin-like"/>
    <property type="match status" value="1"/>
</dbReference>
<dbReference type="InterPro" id="IPR007029">
    <property type="entry name" value="YHS_dom"/>
</dbReference>
<dbReference type="InterPro" id="IPR012348">
    <property type="entry name" value="RNR-like"/>
</dbReference>
<evidence type="ECO:0000313" key="3">
    <source>
        <dbReference type="Proteomes" id="UP000250222"/>
    </source>
</evidence>
<dbReference type="OrthoDB" id="9809270at2"/>
<dbReference type="AlphaFoldDB" id="A0A2Y9ARU4"/>
<proteinExistence type="predicted"/>
<name>A0A2Y9ARU4_9MICO</name>
<dbReference type="Proteomes" id="UP000250222">
    <property type="component" value="Unassembled WGS sequence"/>
</dbReference>
<dbReference type="InterPro" id="IPR009078">
    <property type="entry name" value="Ferritin-like_SF"/>
</dbReference>
<evidence type="ECO:0000313" key="2">
    <source>
        <dbReference type="EMBL" id="SSA47171.1"/>
    </source>
</evidence>
<protein>
    <submittedName>
        <fullName evidence="2">YHS domain-containing protein</fullName>
    </submittedName>
</protein>
<organism evidence="2 3">
    <name type="scientific">Georgenia satyanarayanai</name>
    <dbReference type="NCBI Taxonomy" id="860221"/>
    <lineage>
        <taxon>Bacteria</taxon>
        <taxon>Bacillati</taxon>
        <taxon>Actinomycetota</taxon>
        <taxon>Actinomycetes</taxon>
        <taxon>Micrococcales</taxon>
        <taxon>Bogoriellaceae</taxon>
        <taxon>Georgenia</taxon>
    </lineage>
</organism>
<dbReference type="EMBL" id="UETB01000023">
    <property type="protein sequence ID" value="SSA47171.1"/>
    <property type="molecule type" value="Genomic_DNA"/>
</dbReference>
<accession>A0A2Y9ARU4</accession>
<reference evidence="2 3" key="1">
    <citation type="submission" date="2016-10" db="EMBL/GenBank/DDBJ databases">
        <authorList>
            <person name="Cai Z."/>
        </authorList>
    </citation>
    <scope>NUCLEOTIDE SEQUENCE [LARGE SCALE GENOMIC DNA]</scope>
    <source>
        <strain evidence="2 3">CGMCC 1.10826</strain>
    </source>
</reference>
<dbReference type="GO" id="GO:0016491">
    <property type="term" value="F:oxidoreductase activity"/>
    <property type="evidence" value="ECO:0007669"/>
    <property type="project" value="InterPro"/>
</dbReference>
<dbReference type="RefSeq" id="WP_110853917.1">
    <property type="nucleotide sequence ID" value="NZ_QKLZ01000023.1"/>
</dbReference>
<evidence type="ECO:0000259" key="1">
    <source>
        <dbReference type="Pfam" id="PF04945"/>
    </source>
</evidence>
<feature type="domain" description="YHS" evidence="1">
    <location>
        <begin position="57"/>
        <end position="84"/>
    </location>
</feature>
<gene>
    <name evidence="2" type="ORF">SAMN05216184_12315</name>
</gene>